<sequence>MKKFDFLIKSTAINSYSIFLFYHLQFFYTYIELIQISKKFTSNIIISLFIMKKSTLQNTFLSKLSRNEITIEEALIDESTVIGVRRQSKIIIPFIIQNISSILRIAVDINSQFKHLSSKAMKIITTTNSGKLISAICDGKELNSIAKEIEMMDINDDLENHTHFTDDNRKTESSSNFEEKSEFLFDENINYSTCYNNRKNAIIGRFAEIVEACILKYPESIYGFHFLMKFLKYSDNYTIFSLFENLASSKKEEIVSFLKFVKFQDRIIDIISKWHRGDDFISSDCAAALYQILIVFVDTSAIYQTSFSPKLIQFSLDYFEHADSDVLAKQWKLAKTLVDASTVNDFATLYQTASISIEIISDTIFEYQINAIDFIISLITFSSPSLFQRASSNQHKFSDDDENYQPIETKEFDENQQNDFLSSIDSDNLFSCATKIFESFPNSSIALATICDLMLTSIMTEELRNNVIEIFFPVIIEGCQSQTVSQRAFSIQFVKQVFDMCRNSNKSLQDEIEKHPYFIEIGMPIVFANDSILHREYGEIIGISSIIGCSTLETLNPIPKAFNVSV</sequence>
<name>A0A1J4KVG6_9EUKA</name>
<dbReference type="VEuPathDB" id="TrichDB:TRFO_14254"/>
<evidence type="ECO:0000313" key="3">
    <source>
        <dbReference type="Proteomes" id="UP000179807"/>
    </source>
</evidence>
<evidence type="ECO:0000313" key="2">
    <source>
        <dbReference type="EMBL" id="OHT15231.1"/>
    </source>
</evidence>
<dbReference type="EMBL" id="MLAK01000250">
    <property type="protein sequence ID" value="OHT15231.1"/>
    <property type="molecule type" value="Genomic_DNA"/>
</dbReference>
<keyword evidence="1" id="KW-1133">Transmembrane helix</keyword>
<dbReference type="Proteomes" id="UP000179807">
    <property type="component" value="Unassembled WGS sequence"/>
</dbReference>
<organism evidence="2 3">
    <name type="scientific">Tritrichomonas foetus</name>
    <dbReference type="NCBI Taxonomy" id="1144522"/>
    <lineage>
        <taxon>Eukaryota</taxon>
        <taxon>Metamonada</taxon>
        <taxon>Parabasalia</taxon>
        <taxon>Tritrichomonadida</taxon>
        <taxon>Tritrichomonadidae</taxon>
        <taxon>Tritrichomonas</taxon>
    </lineage>
</organism>
<protein>
    <submittedName>
        <fullName evidence="2">Uncharacterized protein</fullName>
    </submittedName>
</protein>
<reference evidence="2" key="1">
    <citation type="submission" date="2016-10" db="EMBL/GenBank/DDBJ databases">
        <authorList>
            <person name="Benchimol M."/>
            <person name="Almeida L.G."/>
            <person name="Vasconcelos A.T."/>
            <person name="Perreira-Neves A."/>
            <person name="Rosa I.A."/>
            <person name="Tasca T."/>
            <person name="Bogo M.R."/>
            <person name="de Souza W."/>
        </authorList>
    </citation>
    <scope>NUCLEOTIDE SEQUENCE [LARGE SCALE GENOMIC DNA]</scope>
    <source>
        <strain evidence="2">K</strain>
    </source>
</reference>
<dbReference type="AlphaFoldDB" id="A0A1J4KVG6"/>
<accession>A0A1J4KVG6</accession>
<dbReference type="RefSeq" id="XP_068368367.1">
    <property type="nucleotide sequence ID" value="XM_068497709.1"/>
</dbReference>
<proteinExistence type="predicted"/>
<keyword evidence="1" id="KW-0812">Transmembrane</keyword>
<feature type="transmembrane region" description="Helical" evidence="1">
    <location>
        <begin position="12"/>
        <end position="31"/>
    </location>
</feature>
<dbReference type="GeneID" id="94832413"/>
<comment type="caution">
    <text evidence="2">The sequence shown here is derived from an EMBL/GenBank/DDBJ whole genome shotgun (WGS) entry which is preliminary data.</text>
</comment>
<gene>
    <name evidence="2" type="ORF">TRFO_14254</name>
</gene>
<evidence type="ECO:0000256" key="1">
    <source>
        <dbReference type="SAM" id="Phobius"/>
    </source>
</evidence>
<keyword evidence="1" id="KW-0472">Membrane</keyword>
<keyword evidence="3" id="KW-1185">Reference proteome</keyword>